<dbReference type="SUPFAM" id="SSF53633">
    <property type="entry name" value="Carbamate kinase-like"/>
    <property type="match status" value="2"/>
</dbReference>
<evidence type="ECO:0000256" key="7">
    <source>
        <dbReference type="SAM" id="MobiDB-lite"/>
    </source>
</evidence>
<dbReference type="Gene3D" id="3.40.1160.10">
    <property type="entry name" value="Acetylglutamate kinase-like"/>
    <property type="match status" value="1"/>
</dbReference>
<proteinExistence type="inferred from homology"/>
<comment type="catalytic activity">
    <reaction evidence="6">
        <text>L-glutamate + acetyl-CoA = N-acetyl-L-glutamate + CoA + H(+)</text>
        <dbReference type="Rhea" id="RHEA:24292"/>
        <dbReference type="ChEBI" id="CHEBI:15378"/>
        <dbReference type="ChEBI" id="CHEBI:29985"/>
        <dbReference type="ChEBI" id="CHEBI:44337"/>
        <dbReference type="ChEBI" id="CHEBI:57287"/>
        <dbReference type="ChEBI" id="CHEBI:57288"/>
        <dbReference type="EC" id="2.3.1.1"/>
    </reaction>
</comment>
<name>A0ABQ7G8P6_DUNSA</name>
<dbReference type="EC" id="2.3.1.1" evidence="3"/>
<evidence type="ECO:0000256" key="1">
    <source>
        <dbReference type="ARBA" id="ARBA00004925"/>
    </source>
</evidence>
<protein>
    <recommendedName>
        <fullName evidence="3">amino-acid N-acetyltransferase</fullName>
        <ecNumber evidence="3">2.3.1.1</ecNumber>
    </recommendedName>
</protein>
<keyword evidence="5" id="KW-0012">Acyltransferase</keyword>
<evidence type="ECO:0000256" key="4">
    <source>
        <dbReference type="ARBA" id="ARBA00022679"/>
    </source>
</evidence>
<dbReference type="InterPro" id="IPR001048">
    <property type="entry name" value="Asp/Glu/Uridylate_kinase"/>
</dbReference>
<keyword evidence="4" id="KW-0808">Transferase</keyword>
<sequence length="640" mass="69080">MYSSLHLNVSPGVSSLPTGQGAPSWGVTRCKADVGPLQRRSSRQKGSTRCRAAAETPLAGSSLQGSAPQHAGNGNGESEGPGPGSGKLHPKDYPKFVQFFRHASPYIAGHRGRTFVIVIPGNVAAEESLLRSTMSDIAQLHGLGVRLVLVIGAQPLIDSLLRQRGMQPAWVGGYRVTSQMALKAAVEAAGQVRISCEQFLSKGPAIPMIRRHAKGSGEEIHFEPALRVVSGNYVAAKRRGVVDGVDFGYTGEVRFVLKEDIHRQLKGGNVVLLSNLGFTAGGDVLNCNTFEVGLSAALELGADKLFNIHMDEVSRLQLPQWLPLSDAQDMLINTLQLPQGRPLGDAQVELIKILQALGRVSHFCGAKHGQVSPLHSTTFSRHSTDLRLANPAVATRVKSRLANSRHSEILKDLDVWRLSGFPSAVASSVIACCKGVKRAHLLDARLDGGLLLELYSRDGVGTMISADFYEGIRKAGPGDLDAIVGLLRPLEDAGILVRRSREDLANLLQDFTVVERETKVMGCALLLDLGKSEDGTHVAELGAFCVDPVFRGSGRGDSLLDYVEQEARANGIERLVLLTTRTADWFEQRDFRLQGPAALSDLLPSQRRAKVNPARNSQLYVKKLEAPDEVTKPPGKRIGF</sequence>
<evidence type="ECO:0000259" key="8">
    <source>
        <dbReference type="PROSITE" id="PS51186"/>
    </source>
</evidence>
<feature type="compositionally biased region" description="Gly residues" evidence="7">
    <location>
        <begin position="73"/>
        <end position="85"/>
    </location>
</feature>
<dbReference type="InterPro" id="IPR000182">
    <property type="entry name" value="GNAT_dom"/>
</dbReference>
<feature type="domain" description="N-acetyltransferase" evidence="8">
    <location>
        <begin position="470"/>
        <end position="640"/>
    </location>
</feature>
<feature type="region of interest" description="Disordered" evidence="7">
    <location>
        <begin position="1"/>
        <end position="88"/>
    </location>
</feature>
<dbReference type="PANTHER" id="PTHR30602">
    <property type="entry name" value="AMINO-ACID ACETYLTRANSFERASE"/>
    <property type="match status" value="1"/>
</dbReference>
<evidence type="ECO:0000256" key="2">
    <source>
        <dbReference type="ARBA" id="ARBA00009145"/>
    </source>
</evidence>
<dbReference type="PROSITE" id="PS51186">
    <property type="entry name" value="GNAT"/>
    <property type="match status" value="1"/>
</dbReference>
<comment type="pathway">
    <text evidence="1">Amino-acid biosynthesis; L-arginine biosynthesis; N(2)-acetyl-L-ornithine from L-glutamate: step 1/4.</text>
</comment>
<dbReference type="InterPro" id="IPR036393">
    <property type="entry name" value="AceGlu_kinase-like_sf"/>
</dbReference>
<keyword evidence="10" id="KW-1185">Reference proteome</keyword>
<dbReference type="HAMAP" id="MF_01105">
    <property type="entry name" value="N_acetyl_glu_synth"/>
    <property type="match status" value="1"/>
</dbReference>
<comment type="similarity">
    <text evidence="2">Belongs to the acetyltransferase family. ArgA subfamily.</text>
</comment>
<dbReference type="Pfam" id="PF00696">
    <property type="entry name" value="AA_kinase"/>
    <property type="match status" value="1"/>
</dbReference>
<dbReference type="InterPro" id="IPR010167">
    <property type="entry name" value="NH2A_AcTrfase"/>
</dbReference>
<evidence type="ECO:0000313" key="9">
    <source>
        <dbReference type="EMBL" id="KAF5830983.1"/>
    </source>
</evidence>
<dbReference type="Pfam" id="PF00583">
    <property type="entry name" value="Acetyltransf_1"/>
    <property type="match status" value="1"/>
</dbReference>
<organism evidence="9 10">
    <name type="scientific">Dunaliella salina</name>
    <name type="common">Green alga</name>
    <name type="synonym">Protococcus salinus</name>
    <dbReference type="NCBI Taxonomy" id="3046"/>
    <lineage>
        <taxon>Eukaryota</taxon>
        <taxon>Viridiplantae</taxon>
        <taxon>Chlorophyta</taxon>
        <taxon>core chlorophytes</taxon>
        <taxon>Chlorophyceae</taxon>
        <taxon>CS clade</taxon>
        <taxon>Chlamydomonadales</taxon>
        <taxon>Dunaliellaceae</taxon>
        <taxon>Dunaliella</taxon>
    </lineage>
</organism>
<dbReference type="PANTHER" id="PTHR30602:SF12">
    <property type="entry name" value="AMINO-ACID ACETYLTRANSFERASE NAGS1, CHLOROPLASTIC-RELATED"/>
    <property type="match status" value="1"/>
</dbReference>
<evidence type="ECO:0000256" key="3">
    <source>
        <dbReference type="ARBA" id="ARBA00012697"/>
    </source>
</evidence>
<feature type="compositionally biased region" description="Polar residues" evidence="7">
    <location>
        <begin position="1"/>
        <end position="18"/>
    </location>
</feature>
<reference evidence="9" key="1">
    <citation type="submission" date="2017-08" db="EMBL/GenBank/DDBJ databases">
        <authorList>
            <person name="Polle J.E."/>
            <person name="Barry K."/>
            <person name="Cushman J."/>
            <person name="Schmutz J."/>
            <person name="Tran D."/>
            <person name="Hathwaick L.T."/>
            <person name="Yim W.C."/>
            <person name="Jenkins J."/>
            <person name="Mckie-Krisberg Z.M."/>
            <person name="Prochnik S."/>
            <person name="Lindquist E."/>
            <person name="Dockter R.B."/>
            <person name="Adam C."/>
            <person name="Molina H."/>
            <person name="Bunkerborg J."/>
            <person name="Jin E."/>
            <person name="Buchheim M."/>
            <person name="Magnuson J."/>
        </authorList>
    </citation>
    <scope>NUCLEOTIDE SEQUENCE</scope>
    <source>
        <strain evidence="9">CCAP 19/18</strain>
    </source>
</reference>
<evidence type="ECO:0000256" key="6">
    <source>
        <dbReference type="ARBA" id="ARBA00048372"/>
    </source>
</evidence>
<dbReference type="SUPFAM" id="SSF55729">
    <property type="entry name" value="Acyl-CoA N-acyltransferases (Nat)"/>
    <property type="match status" value="1"/>
</dbReference>
<accession>A0ABQ7G8P6</accession>
<dbReference type="GO" id="GO:0016301">
    <property type="term" value="F:kinase activity"/>
    <property type="evidence" value="ECO:0007669"/>
    <property type="project" value="UniProtKB-KW"/>
</dbReference>
<dbReference type="Proteomes" id="UP000815325">
    <property type="component" value="Unassembled WGS sequence"/>
</dbReference>
<dbReference type="CDD" id="cd04301">
    <property type="entry name" value="NAT_SF"/>
    <property type="match status" value="1"/>
</dbReference>
<gene>
    <name evidence="9" type="ORF">DUNSADRAFT_13768</name>
</gene>
<comment type="caution">
    <text evidence="9">The sequence shown here is derived from an EMBL/GenBank/DDBJ whole genome shotgun (WGS) entry which is preliminary data.</text>
</comment>
<evidence type="ECO:0000313" key="10">
    <source>
        <dbReference type="Proteomes" id="UP000815325"/>
    </source>
</evidence>
<keyword evidence="9" id="KW-0418">Kinase</keyword>
<dbReference type="InterPro" id="IPR016181">
    <property type="entry name" value="Acyl_CoA_acyltransferase"/>
</dbReference>
<dbReference type="EMBL" id="MU069988">
    <property type="protein sequence ID" value="KAF5830983.1"/>
    <property type="molecule type" value="Genomic_DNA"/>
</dbReference>
<evidence type="ECO:0000256" key="5">
    <source>
        <dbReference type="ARBA" id="ARBA00023315"/>
    </source>
</evidence>
<dbReference type="Gene3D" id="3.40.630.30">
    <property type="match status" value="1"/>
</dbReference>